<evidence type="ECO:0000313" key="2">
    <source>
        <dbReference type="Proteomes" id="UP000091926"/>
    </source>
</evidence>
<gene>
    <name evidence="1" type="ORF">BAU07_04170</name>
</gene>
<dbReference type="AlphaFoldDB" id="A0A193G9B1"/>
<dbReference type="EMBL" id="CP016172">
    <property type="protein sequence ID" value="ANN76420.1"/>
    <property type="molecule type" value="Genomic_DNA"/>
</dbReference>
<dbReference type="RefSeq" id="WP_066654413.1">
    <property type="nucleotide sequence ID" value="NZ_CBCSCL010000010.1"/>
</dbReference>
<evidence type="ECO:0000313" key="1">
    <source>
        <dbReference type="EMBL" id="ANN76420.1"/>
    </source>
</evidence>
<dbReference type="Proteomes" id="UP000091926">
    <property type="component" value="Chromosome"/>
</dbReference>
<dbReference type="KEGG" id="bfz:BAU07_04170"/>
<protein>
    <submittedName>
        <fullName evidence="1">Uncharacterized protein</fullName>
    </submittedName>
</protein>
<organism evidence="1 2">
    <name type="scientific">Bordetella flabilis</name>
    <dbReference type="NCBI Taxonomy" id="463014"/>
    <lineage>
        <taxon>Bacteria</taxon>
        <taxon>Pseudomonadati</taxon>
        <taxon>Pseudomonadota</taxon>
        <taxon>Betaproteobacteria</taxon>
        <taxon>Burkholderiales</taxon>
        <taxon>Alcaligenaceae</taxon>
        <taxon>Bordetella</taxon>
    </lineage>
</organism>
<sequence length="113" mass="11796">MSINFPAGSYNWPTSEPTLALEPATRDDVVLIADIAAGESLTYHEASNSATLRFPWESGDPENGGRVLTGRLLSTGYAVAVAAGGPVLSTLLSIQAGAGYSYAIDPPRQDGDR</sequence>
<name>A0A193G9B1_9BORD</name>
<accession>A0A193G9B1</accession>
<keyword evidence="2" id="KW-1185">Reference proteome</keyword>
<proteinExistence type="predicted"/>
<reference evidence="1 2" key="1">
    <citation type="submission" date="2016-06" db="EMBL/GenBank/DDBJ databases">
        <title>Complete genome sequences of Bordetella bronchialis and Bordetella flabilis.</title>
        <authorList>
            <person name="LiPuma J.J."/>
            <person name="Spilker T."/>
        </authorList>
    </citation>
    <scope>NUCLEOTIDE SEQUENCE [LARGE SCALE GENOMIC DNA]</scope>
    <source>
        <strain evidence="1 2">AU10664</strain>
    </source>
</reference>